<organism evidence="5 6">
    <name type="scientific">Streptococcus pyogenes serotype M49 (strain NZ131)</name>
    <dbReference type="NCBI Taxonomy" id="471876"/>
    <lineage>
        <taxon>Bacteria</taxon>
        <taxon>Bacillati</taxon>
        <taxon>Bacillota</taxon>
        <taxon>Bacilli</taxon>
        <taxon>Lactobacillales</taxon>
        <taxon>Streptococcaceae</taxon>
        <taxon>Streptococcus</taxon>
    </lineage>
</organism>
<dbReference type="PIRSF" id="PIRSF019455">
    <property type="entry name" value="CopR_AtkY"/>
    <property type="match status" value="1"/>
</dbReference>
<dbReference type="SUPFAM" id="SSF46785">
    <property type="entry name" value="Winged helix' DNA-binding domain"/>
    <property type="match status" value="1"/>
</dbReference>
<dbReference type="InterPro" id="IPR036390">
    <property type="entry name" value="WH_DNA-bd_sf"/>
</dbReference>
<comment type="similarity">
    <text evidence="1">Belongs to the BlaI transcriptional regulatory family.</text>
</comment>
<evidence type="ECO:0000256" key="2">
    <source>
        <dbReference type="ARBA" id="ARBA00023015"/>
    </source>
</evidence>
<protein>
    <submittedName>
        <fullName evidence="5">Negative transcriptional regulator, CopY</fullName>
    </submittedName>
</protein>
<dbReference type="KEGG" id="soz:Spy49_1334c"/>
<sequence>MNQNISDAEWEVMRVVWASGAIKSHDIISILTEKFAWSASTIKTLISRLVEKKALGTSRQGRAYIYEALIDQDRMQELALSTVLDKMCQRKHSKLLMGLLEDVPMTLEDIDVYCQLLERKKQTAVDQVACNCLPGQCHCQKKETY</sequence>
<keyword evidence="3" id="KW-0238">DNA-binding</keyword>
<dbReference type="InterPro" id="IPR005650">
    <property type="entry name" value="BlaI_family"/>
</dbReference>
<dbReference type="EMBL" id="CP000829">
    <property type="protein sequence ID" value="ACI61612.1"/>
    <property type="molecule type" value="Genomic_DNA"/>
</dbReference>
<evidence type="ECO:0000256" key="1">
    <source>
        <dbReference type="ARBA" id="ARBA00011046"/>
    </source>
</evidence>
<keyword evidence="2" id="KW-0805">Transcription regulation</keyword>
<dbReference type="GO" id="GO:0045892">
    <property type="term" value="P:negative regulation of DNA-templated transcription"/>
    <property type="evidence" value="ECO:0007669"/>
    <property type="project" value="InterPro"/>
</dbReference>
<dbReference type="NCBIfam" id="TIGR02698">
    <property type="entry name" value="CopY_TcrY"/>
    <property type="match status" value="1"/>
</dbReference>
<evidence type="ECO:0000256" key="4">
    <source>
        <dbReference type="ARBA" id="ARBA00023163"/>
    </source>
</evidence>
<dbReference type="Proteomes" id="UP000001039">
    <property type="component" value="Chromosome"/>
</dbReference>
<accession>A0A0H3BYA8</accession>
<evidence type="ECO:0000256" key="3">
    <source>
        <dbReference type="ARBA" id="ARBA00023125"/>
    </source>
</evidence>
<dbReference type="Pfam" id="PF03965">
    <property type="entry name" value="Penicillinase_R"/>
    <property type="match status" value="1"/>
</dbReference>
<dbReference type="HOGENOM" id="CLU_119090_2_1_9"/>
<name>A0A0H3BYA8_STRPZ</name>
<proteinExistence type="inferred from homology"/>
<dbReference type="AlphaFoldDB" id="A0A0H3BYA8"/>
<dbReference type="InterPro" id="IPR014071">
    <property type="entry name" value="Cu_transp_CopY/TcrY"/>
</dbReference>
<gene>
    <name evidence="5" type="primary">copY</name>
    <name evidence="5" type="ordered locus">Spy49_1334c</name>
</gene>
<dbReference type="Gene3D" id="1.10.10.10">
    <property type="entry name" value="Winged helix-like DNA-binding domain superfamily/Winged helix DNA-binding domain"/>
    <property type="match status" value="1"/>
</dbReference>
<keyword evidence="4" id="KW-0804">Transcription</keyword>
<reference evidence="5 6" key="1">
    <citation type="journal article" date="2008" name="J. Bacteriol.">
        <title>Genome sequence of a nephritogenic and highly transformable M49 strain of Streptococcus pyogenes.</title>
        <authorList>
            <person name="McShan W.M."/>
            <person name="Ferretti J.J."/>
            <person name="Karasawa T."/>
            <person name="Suvorov A.N."/>
            <person name="Lin S."/>
            <person name="Qin B."/>
            <person name="Jia H."/>
            <person name="Kenton S."/>
            <person name="Najar F."/>
            <person name="Wu H."/>
            <person name="Scott J."/>
            <person name="Roe B.A."/>
            <person name="Savic D.J."/>
        </authorList>
    </citation>
    <scope>NUCLEOTIDE SEQUENCE [LARGE SCALE GENOMIC DNA]</scope>
    <source>
        <strain evidence="5 6">NZ131</strain>
    </source>
</reference>
<dbReference type="InterPro" id="IPR036388">
    <property type="entry name" value="WH-like_DNA-bd_sf"/>
</dbReference>
<evidence type="ECO:0000313" key="5">
    <source>
        <dbReference type="EMBL" id="ACI61612.1"/>
    </source>
</evidence>
<dbReference type="GO" id="GO:0003677">
    <property type="term" value="F:DNA binding"/>
    <property type="evidence" value="ECO:0007669"/>
    <property type="project" value="UniProtKB-KW"/>
</dbReference>
<evidence type="ECO:0000313" key="6">
    <source>
        <dbReference type="Proteomes" id="UP000001039"/>
    </source>
</evidence>